<dbReference type="InterPro" id="IPR036638">
    <property type="entry name" value="HLH_DNA-bd_sf"/>
</dbReference>
<keyword evidence="4" id="KW-1185">Reference proteome</keyword>
<evidence type="ECO:0000256" key="1">
    <source>
        <dbReference type="SAM" id="MobiDB-lite"/>
    </source>
</evidence>
<dbReference type="EMBL" id="JAWDGP010003389">
    <property type="protein sequence ID" value="KAK3774754.1"/>
    <property type="molecule type" value="Genomic_DNA"/>
</dbReference>
<comment type="caution">
    <text evidence="3">The sequence shown here is derived from an EMBL/GenBank/DDBJ whole genome shotgun (WGS) entry which is preliminary data.</text>
</comment>
<reference evidence="3" key="1">
    <citation type="journal article" date="2023" name="G3 (Bethesda)">
        <title>A reference genome for the long-term kleptoplast-retaining sea slug Elysia crispata morphotype clarki.</title>
        <authorList>
            <person name="Eastman K.E."/>
            <person name="Pendleton A.L."/>
            <person name="Shaikh M.A."/>
            <person name="Suttiyut T."/>
            <person name="Ogas R."/>
            <person name="Tomko P."/>
            <person name="Gavelis G."/>
            <person name="Widhalm J.R."/>
            <person name="Wisecaver J.H."/>
        </authorList>
    </citation>
    <scope>NUCLEOTIDE SEQUENCE</scope>
    <source>
        <strain evidence="3">ECLA1</strain>
    </source>
</reference>
<feature type="domain" description="BHLH" evidence="2">
    <location>
        <begin position="15"/>
        <end position="67"/>
    </location>
</feature>
<dbReference type="GO" id="GO:0046983">
    <property type="term" value="F:protein dimerization activity"/>
    <property type="evidence" value="ECO:0007669"/>
    <property type="project" value="InterPro"/>
</dbReference>
<organism evidence="3 4">
    <name type="scientific">Elysia crispata</name>
    <name type="common">lettuce slug</name>
    <dbReference type="NCBI Taxonomy" id="231223"/>
    <lineage>
        <taxon>Eukaryota</taxon>
        <taxon>Metazoa</taxon>
        <taxon>Spiralia</taxon>
        <taxon>Lophotrochozoa</taxon>
        <taxon>Mollusca</taxon>
        <taxon>Gastropoda</taxon>
        <taxon>Heterobranchia</taxon>
        <taxon>Euthyneura</taxon>
        <taxon>Panpulmonata</taxon>
        <taxon>Sacoglossa</taxon>
        <taxon>Placobranchoidea</taxon>
        <taxon>Plakobranchidae</taxon>
        <taxon>Elysia</taxon>
    </lineage>
</organism>
<name>A0AAE0ZSI6_9GAST</name>
<dbReference type="PROSITE" id="PS50888">
    <property type="entry name" value="BHLH"/>
    <property type="match status" value="1"/>
</dbReference>
<sequence>MVTMATYKQQGISVAQVVARRQVRMHLRKIREREYAKLRSLIPAVAAKKKTTKVQVVEEAVRYIEELHLALLARFREKHGSLAEDKAQETVQTFVNRMMGHTSPAPSSSPAHREGGATVRHTPKRVGPTRSHPSFLLVEITSNLTVIYCESSFPWLPTALPSYKIRETSMRAMNFQTSGASACMAPMLLPMCQHCSPVSVSALFTPVSDSTVHPCQCQHCLPVSVSALFTRVSVSTVHPCQCQHCSPVSVSALFTRVSASTVHPCQCQHCSPVSVSALFTPVSASTVHPCQCQHCSPVSVSALFTRVSVSTVHPCQCQHCSPVSVSALFTGVSVSTVHRCQCQHCSPVSVTALFTPVSVTTVHPCQCQHCSLVSVSALFTPISTVHRCQWQHYSPLSRFVSLLNAQSKLGSEFCARQFSPRHLILGFFKESIVIHESNQIQVGTAACM</sequence>
<accession>A0AAE0ZSI6</accession>
<dbReference type="SUPFAM" id="SSF47459">
    <property type="entry name" value="HLH, helix-loop-helix DNA-binding domain"/>
    <property type="match status" value="1"/>
</dbReference>
<dbReference type="Pfam" id="PF00010">
    <property type="entry name" value="HLH"/>
    <property type="match status" value="1"/>
</dbReference>
<dbReference type="Proteomes" id="UP001283361">
    <property type="component" value="Unassembled WGS sequence"/>
</dbReference>
<feature type="region of interest" description="Disordered" evidence="1">
    <location>
        <begin position="100"/>
        <end position="128"/>
    </location>
</feature>
<gene>
    <name evidence="3" type="ORF">RRG08_050913</name>
</gene>
<dbReference type="InterPro" id="IPR011598">
    <property type="entry name" value="bHLH_dom"/>
</dbReference>
<evidence type="ECO:0000313" key="4">
    <source>
        <dbReference type="Proteomes" id="UP001283361"/>
    </source>
</evidence>
<dbReference type="Gene3D" id="4.10.280.10">
    <property type="entry name" value="Helix-loop-helix DNA-binding domain"/>
    <property type="match status" value="1"/>
</dbReference>
<proteinExistence type="predicted"/>
<dbReference type="SMART" id="SM00353">
    <property type="entry name" value="HLH"/>
    <property type="match status" value="1"/>
</dbReference>
<dbReference type="AlphaFoldDB" id="A0AAE0ZSI6"/>
<evidence type="ECO:0000259" key="2">
    <source>
        <dbReference type="PROSITE" id="PS50888"/>
    </source>
</evidence>
<protein>
    <recommendedName>
        <fullName evidence="2">BHLH domain-containing protein</fullName>
    </recommendedName>
</protein>
<evidence type="ECO:0000313" key="3">
    <source>
        <dbReference type="EMBL" id="KAK3774754.1"/>
    </source>
</evidence>